<dbReference type="EMBL" id="BONF01000017">
    <property type="protein sequence ID" value="GIF82089.1"/>
    <property type="molecule type" value="Genomic_DNA"/>
</dbReference>
<evidence type="ECO:0000313" key="2">
    <source>
        <dbReference type="Proteomes" id="UP000601223"/>
    </source>
</evidence>
<organism evidence="1 2">
    <name type="scientific">Catellatospora bangladeshensis</name>
    <dbReference type="NCBI Taxonomy" id="310355"/>
    <lineage>
        <taxon>Bacteria</taxon>
        <taxon>Bacillati</taxon>
        <taxon>Actinomycetota</taxon>
        <taxon>Actinomycetes</taxon>
        <taxon>Micromonosporales</taxon>
        <taxon>Micromonosporaceae</taxon>
        <taxon>Catellatospora</taxon>
    </lineage>
</organism>
<dbReference type="Proteomes" id="UP000601223">
    <property type="component" value="Unassembled WGS sequence"/>
</dbReference>
<evidence type="ECO:0000313" key="1">
    <source>
        <dbReference type="EMBL" id="GIF82089.1"/>
    </source>
</evidence>
<name>A0A8J3JRW9_9ACTN</name>
<keyword evidence="2" id="KW-1185">Reference proteome</keyword>
<reference evidence="1 2" key="1">
    <citation type="submission" date="2021-01" db="EMBL/GenBank/DDBJ databases">
        <title>Whole genome shotgun sequence of Catellatospora bangladeshensis NBRC 107357.</title>
        <authorList>
            <person name="Komaki H."/>
            <person name="Tamura T."/>
        </authorList>
    </citation>
    <scope>NUCLEOTIDE SEQUENCE [LARGE SCALE GENOMIC DNA]</scope>
    <source>
        <strain evidence="1 2">NBRC 107357</strain>
    </source>
</reference>
<sequence length="51" mass="5832">MEITRWAAWRYSPTKGFATDRLLAGPSVQGWRVVERVDERDLAALLDASRL</sequence>
<comment type="caution">
    <text evidence="1">The sequence shown here is derived from an EMBL/GenBank/DDBJ whole genome shotgun (WGS) entry which is preliminary data.</text>
</comment>
<gene>
    <name evidence="1" type="ORF">Cba03nite_34380</name>
</gene>
<proteinExistence type="predicted"/>
<dbReference type="AlphaFoldDB" id="A0A8J3JRW9"/>
<protein>
    <submittedName>
        <fullName evidence="1">Uncharacterized protein</fullName>
    </submittedName>
</protein>
<accession>A0A8J3JRW9</accession>